<evidence type="ECO:0000313" key="2">
    <source>
        <dbReference type="Proteomes" id="UP000642144"/>
    </source>
</evidence>
<sequence length="74" mass="8063">MRTMTLSLPEEIDDFLNTFACEQGISKARAMKGAFSLLKIAYDQKQKGDGSSLGLVQRMPDNSLRAVGVVTGVR</sequence>
<gene>
    <name evidence="1" type="ORF">GTP69_25230</name>
</gene>
<evidence type="ECO:0008006" key="3">
    <source>
        <dbReference type="Google" id="ProtNLM"/>
    </source>
</evidence>
<dbReference type="RefSeq" id="WP_146235919.1">
    <property type="nucleotide sequence ID" value="NZ_WWCT01000025.1"/>
</dbReference>
<dbReference type="Proteomes" id="UP000642144">
    <property type="component" value="Unassembled WGS sequence"/>
</dbReference>
<evidence type="ECO:0000313" key="1">
    <source>
        <dbReference type="EMBL" id="MYN29712.1"/>
    </source>
</evidence>
<dbReference type="EMBL" id="WWCT01000025">
    <property type="protein sequence ID" value="MYN29712.1"/>
    <property type="molecule type" value="Genomic_DNA"/>
</dbReference>
<keyword evidence="2" id="KW-1185">Reference proteome</keyword>
<reference evidence="1 2" key="1">
    <citation type="submission" date="2019-12" db="EMBL/GenBank/DDBJ databases">
        <title>Novel species isolated from a subtropical stream in China.</title>
        <authorList>
            <person name="Lu H."/>
        </authorList>
    </citation>
    <scope>NUCLEOTIDE SEQUENCE [LARGE SCALE GENOMIC DNA]</scope>
    <source>
        <strain evidence="1 2">CY42W</strain>
    </source>
</reference>
<organism evidence="1 2">
    <name type="scientific">Duganella levis</name>
    <dbReference type="NCBI Taxonomy" id="2692169"/>
    <lineage>
        <taxon>Bacteria</taxon>
        <taxon>Pseudomonadati</taxon>
        <taxon>Pseudomonadota</taxon>
        <taxon>Betaproteobacteria</taxon>
        <taxon>Burkholderiales</taxon>
        <taxon>Oxalobacteraceae</taxon>
        <taxon>Telluria group</taxon>
        <taxon>Duganella</taxon>
    </lineage>
</organism>
<name>A0ABW9W7Q1_9BURK</name>
<comment type="caution">
    <text evidence="1">The sequence shown here is derived from an EMBL/GenBank/DDBJ whole genome shotgun (WGS) entry which is preliminary data.</text>
</comment>
<protein>
    <recommendedName>
        <fullName evidence="3">Ribbon-helix-helix protein, CopG family</fullName>
    </recommendedName>
</protein>
<accession>A0ABW9W7Q1</accession>
<proteinExistence type="predicted"/>